<organism evidence="1 2">
    <name type="scientific">Flavivirga algicola</name>
    <dbReference type="NCBI Taxonomy" id="2729136"/>
    <lineage>
        <taxon>Bacteria</taxon>
        <taxon>Pseudomonadati</taxon>
        <taxon>Bacteroidota</taxon>
        <taxon>Flavobacteriia</taxon>
        <taxon>Flavobacteriales</taxon>
        <taxon>Flavobacteriaceae</taxon>
        <taxon>Flavivirga</taxon>
    </lineage>
</organism>
<dbReference type="Proteomes" id="UP000746690">
    <property type="component" value="Unassembled WGS sequence"/>
</dbReference>
<keyword evidence="2" id="KW-1185">Reference proteome</keyword>
<dbReference type="PROSITE" id="PS51257">
    <property type="entry name" value="PROKAR_LIPOPROTEIN"/>
    <property type="match status" value="1"/>
</dbReference>
<dbReference type="Gene3D" id="2.60.120.260">
    <property type="entry name" value="Galactose-binding domain-like"/>
    <property type="match status" value="1"/>
</dbReference>
<evidence type="ECO:0008006" key="3">
    <source>
        <dbReference type="Google" id="ProtNLM"/>
    </source>
</evidence>
<accession>A0ABX1RZ37</accession>
<proteinExistence type="predicted"/>
<protein>
    <recommendedName>
        <fullName evidence="3">CBM-cenC domain-containing protein</fullName>
    </recommendedName>
</protein>
<dbReference type="EMBL" id="JABBHF010000006">
    <property type="protein sequence ID" value="NMH88283.1"/>
    <property type="molecule type" value="Genomic_DNA"/>
</dbReference>
<dbReference type="InterPro" id="IPR008979">
    <property type="entry name" value="Galactose-bd-like_sf"/>
</dbReference>
<evidence type="ECO:0000313" key="2">
    <source>
        <dbReference type="Proteomes" id="UP000746690"/>
    </source>
</evidence>
<evidence type="ECO:0000313" key="1">
    <source>
        <dbReference type="EMBL" id="NMH88283.1"/>
    </source>
</evidence>
<reference evidence="1 2" key="1">
    <citation type="submission" date="2020-04" db="EMBL/GenBank/DDBJ databases">
        <title>A Flavivirga sp. nov.</title>
        <authorList>
            <person name="Sun X."/>
        </authorList>
    </citation>
    <scope>NUCLEOTIDE SEQUENCE [LARGE SCALE GENOMIC DNA]</scope>
    <source>
        <strain evidence="1 2">Y03</strain>
    </source>
</reference>
<dbReference type="RefSeq" id="WP_169673750.1">
    <property type="nucleotide sequence ID" value="NZ_JABBHF010000006.1"/>
</dbReference>
<name>A0ABX1RZ37_9FLAO</name>
<gene>
    <name evidence="1" type="ORF">HHX25_12260</name>
</gene>
<sequence>MKNIYLITIMLVLAFFGCQDDSYDAPNEFSDTGFYTSQGQKPLEINIFEYISFTNLSRGYIDHKWTIDEGNFFLKGPFKSRDSSEIFEQKIINPGDTTSTDKTIHVYFKESGQQKVRLYNVFDEYVEFRGFRDGSPYTLAAEEREGNWVIDTTFSVKVYDTIIPEIQIKQNDIVIEHESNDTIYVEAGDFLEFTDITTIGEPTDRWWFIRNDLDEGVEHQPDDVIASSSDEVAQIIFKRLGKFEAGVNVSRQGQNIPGDFDQYLVPRPIKVIPSSKPFELTGDIVELEDETISVPFNGEFAPFINKESFFEVEVNGTVFPVASVTINEDDATFLDIVLADPIYRPDVITVTLLSGSGIESTDTRTPVAFADAPVIMHDVNLLGDVFGSFEDFGAPWQPFAPAWGANEGGLEWTDERAYHGDYSMKMSMVNGERCAAEVYLDDPIIFEAGVTYEVKYWMYVESRDVLPNEIGLWFLNEWRQFWNSPDKPAGQWLEQSFEVTNAQPLARLYFRILGGGQNYVAYFDNFYIVKKEVRP</sequence>
<comment type="caution">
    <text evidence="1">The sequence shown here is derived from an EMBL/GenBank/DDBJ whole genome shotgun (WGS) entry which is preliminary data.</text>
</comment>
<dbReference type="SUPFAM" id="SSF49785">
    <property type="entry name" value="Galactose-binding domain-like"/>
    <property type="match status" value="1"/>
</dbReference>